<sequence length="170" mass="18940">MREFTIEGRADVARGAAHLRCRLLAPSDQVWEGLTAGTRTPSWLGRLDVGSIPAGGEFTLWHDDDVRSRHRVVQWEPPRVLTLTWDFPEERPSLVTFEITETTTSEATLSVHHEGLEDAASYTAGWHRHLQFLAAHLAGQDLPAEEFWSGYDQLVEHYAVPSSDPGASPA</sequence>
<evidence type="ECO:0000313" key="3">
    <source>
        <dbReference type="EMBL" id="AEI10728.1"/>
    </source>
</evidence>
<dbReference type="Gene3D" id="3.30.530.20">
    <property type="match status" value="1"/>
</dbReference>
<dbReference type="SUPFAM" id="SSF55961">
    <property type="entry name" value="Bet v1-like"/>
    <property type="match status" value="1"/>
</dbReference>
<keyword evidence="4" id="KW-1185">Reference proteome</keyword>
<reference evidence="4" key="1">
    <citation type="submission" date="2011-04" db="EMBL/GenBank/DDBJ databases">
        <title>Complete sequence of Cellvibrio gilvus ATCC 13127.</title>
        <authorList>
            <person name="Lucas S."/>
            <person name="Han J."/>
            <person name="Lapidus A."/>
            <person name="Cheng J.-F."/>
            <person name="Goodwin L."/>
            <person name="Pitluck S."/>
            <person name="Peters L."/>
            <person name="Munk A."/>
            <person name="Detter J.C."/>
            <person name="Han C."/>
            <person name="Tapia R."/>
            <person name="Land M."/>
            <person name="Hauser L."/>
            <person name="Kyrpides N."/>
            <person name="Ivanova N."/>
            <person name="Ovchinnikova G."/>
            <person name="Pagani I."/>
            <person name="Mead D."/>
            <person name="Brumm P."/>
            <person name="Woyke T."/>
        </authorList>
    </citation>
    <scope>NUCLEOTIDE SEQUENCE [LARGE SCALE GENOMIC DNA]</scope>
    <source>
        <strain evidence="4">ATCC 13127 / NRRL B-14078</strain>
    </source>
</reference>
<dbReference type="InterPro" id="IPR023393">
    <property type="entry name" value="START-like_dom_sf"/>
</dbReference>
<organism evidence="3 4">
    <name type="scientific">Cellulomonas gilvus (strain ATCC 13127 / NRRL B-14078)</name>
    <name type="common">Cellvibrio gilvus</name>
    <dbReference type="NCBI Taxonomy" id="593907"/>
    <lineage>
        <taxon>Bacteria</taxon>
        <taxon>Bacillati</taxon>
        <taxon>Actinomycetota</taxon>
        <taxon>Actinomycetes</taxon>
        <taxon>Micrococcales</taxon>
        <taxon>Cellulomonadaceae</taxon>
        <taxon>Cellulomonas</taxon>
    </lineage>
</organism>
<comment type="similarity">
    <text evidence="1">Belongs to the AHA1 family.</text>
</comment>
<gene>
    <name evidence="3" type="ordered locus">Celgi_0200</name>
</gene>
<dbReference type="InterPro" id="IPR013538">
    <property type="entry name" value="ASHA1/2-like_C"/>
</dbReference>
<evidence type="ECO:0000313" key="4">
    <source>
        <dbReference type="Proteomes" id="UP000000485"/>
    </source>
</evidence>
<dbReference type="Pfam" id="PF08327">
    <property type="entry name" value="AHSA1"/>
    <property type="match status" value="1"/>
</dbReference>
<feature type="domain" description="Activator of Hsp90 ATPase homologue 1/2-like C-terminal" evidence="2">
    <location>
        <begin position="25"/>
        <end position="137"/>
    </location>
</feature>
<dbReference type="AlphaFoldDB" id="F8A3G4"/>
<evidence type="ECO:0000256" key="1">
    <source>
        <dbReference type="ARBA" id="ARBA00006817"/>
    </source>
</evidence>
<dbReference type="KEGG" id="cga:Celgi_0200"/>
<dbReference type="eggNOG" id="COG3832">
    <property type="taxonomic scope" value="Bacteria"/>
</dbReference>
<dbReference type="Proteomes" id="UP000000485">
    <property type="component" value="Chromosome"/>
</dbReference>
<dbReference type="STRING" id="593907.Celgi_0200"/>
<dbReference type="EMBL" id="CP002665">
    <property type="protein sequence ID" value="AEI10728.1"/>
    <property type="molecule type" value="Genomic_DNA"/>
</dbReference>
<evidence type="ECO:0000259" key="2">
    <source>
        <dbReference type="Pfam" id="PF08327"/>
    </source>
</evidence>
<protein>
    <submittedName>
        <fullName evidence="3">Activator of Hsp90 ATPase 1 family protein</fullName>
    </submittedName>
</protein>
<dbReference type="HOGENOM" id="CLU_1683018_0_0_11"/>
<dbReference type="OrthoDB" id="8117292at2"/>
<name>F8A3G4_CELGA</name>
<proteinExistence type="inferred from homology"/>
<dbReference type="RefSeq" id="WP_013882258.1">
    <property type="nucleotide sequence ID" value="NC_015671.1"/>
</dbReference>
<accession>F8A3G4</accession>